<protein>
    <recommendedName>
        <fullName evidence="3">PD-(D/E)XK motif protein</fullName>
    </recommendedName>
</protein>
<evidence type="ECO:0008006" key="3">
    <source>
        <dbReference type="Google" id="ProtNLM"/>
    </source>
</evidence>
<evidence type="ECO:0000313" key="1">
    <source>
        <dbReference type="EMBL" id="RXT18745.1"/>
    </source>
</evidence>
<dbReference type="EMBL" id="MZMU01000019">
    <property type="protein sequence ID" value="RXT18745.1"/>
    <property type="molecule type" value="Genomic_DNA"/>
</dbReference>
<name>A0A4Q1TLE4_RHILE</name>
<reference evidence="1 2" key="1">
    <citation type="submission" date="2017-03" db="EMBL/GenBank/DDBJ databases">
        <authorList>
            <person name="Safronova V.I."/>
            <person name="Sazanova A.L."/>
            <person name="Chirak E.R."/>
        </authorList>
    </citation>
    <scope>NUCLEOTIDE SEQUENCE [LARGE SCALE GENOMIC DNA]</scope>
    <source>
        <strain evidence="1 2">Tri-43</strain>
    </source>
</reference>
<dbReference type="RefSeq" id="WP_129421597.1">
    <property type="nucleotide sequence ID" value="NZ_MZMU01000019.1"/>
</dbReference>
<organism evidence="1 2">
    <name type="scientific">Rhizobium leguminosarum</name>
    <dbReference type="NCBI Taxonomy" id="384"/>
    <lineage>
        <taxon>Bacteria</taxon>
        <taxon>Pseudomonadati</taxon>
        <taxon>Pseudomonadota</taxon>
        <taxon>Alphaproteobacteria</taxon>
        <taxon>Hyphomicrobiales</taxon>
        <taxon>Rhizobiaceae</taxon>
        <taxon>Rhizobium/Agrobacterium group</taxon>
        <taxon>Rhizobium</taxon>
    </lineage>
</organism>
<accession>A0A4Q1TLE4</accession>
<sequence length="324" mass="35929">MTETSPWDQITVPACGYNVLRLAARMMVPCFWAKDPIGRCLFIMELDGDHSAEFGKHQVIIKGLEVDLRTESGIQRLILSLEKQADRDLFEALCRTLAKALENGSNSPSSLSIALSHLRRWKAFMSGRAQHLSAEEVRGLFAELSYLIEFIAHVGATQAVEAWKGPEKSHQDFIYGNTAVEIKSLSGAERSTVRISSEDQLESLNDDLFLRIYRLSNIPDSPAGRSLNVIVEEVQNLLDSAEAVEGFEVKLVAHSYAPLPEYDEPLFIVSDIQTYRVEGEFPRLVRSEIPEGVGRVGYDLKLESIAKYGCNTDSVFGGSNGTVS</sequence>
<dbReference type="AlphaFoldDB" id="A0A4Q1TLE4"/>
<evidence type="ECO:0000313" key="2">
    <source>
        <dbReference type="Proteomes" id="UP000290767"/>
    </source>
</evidence>
<dbReference type="Proteomes" id="UP000290767">
    <property type="component" value="Unassembled WGS sequence"/>
</dbReference>
<dbReference type="InterPro" id="IPR025534">
    <property type="entry name" value="DUF4420"/>
</dbReference>
<proteinExistence type="predicted"/>
<comment type="caution">
    <text evidence="1">The sequence shown here is derived from an EMBL/GenBank/DDBJ whole genome shotgun (WGS) entry which is preliminary data.</text>
</comment>
<dbReference type="Pfam" id="PF14390">
    <property type="entry name" value="DUF4420"/>
    <property type="match status" value="1"/>
</dbReference>
<gene>
    <name evidence="1" type="ORF">B5P46_28025</name>
</gene>